<comment type="catalytic activity">
    <reaction evidence="1">
        <text>Hydrolysis of terminal non-reducing N-acetyl-D-hexosamine residues in N-acetyl-beta-D-hexosaminides.</text>
        <dbReference type="EC" id="3.2.1.52"/>
    </reaction>
</comment>
<dbReference type="Pfam" id="PF07691">
    <property type="entry name" value="PA14"/>
    <property type="match status" value="1"/>
</dbReference>
<dbReference type="InterPro" id="IPR015883">
    <property type="entry name" value="Glyco_hydro_20_cat"/>
</dbReference>
<evidence type="ECO:0000256" key="7">
    <source>
        <dbReference type="SAM" id="SignalP"/>
    </source>
</evidence>
<dbReference type="GO" id="GO:0016020">
    <property type="term" value="C:membrane"/>
    <property type="evidence" value="ECO:0007669"/>
    <property type="project" value="TreeGrafter"/>
</dbReference>
<evidence type="ECO:0000256" key="5">
    <source>
        <dbReference type="ARBA" id="ARBA00023295"/>
    </source>
</evidence>
<dbReference type="Pfam" id="PF02838">
    <property type="entry name" value="Glyco_hydro_20b"/>
    <property type="match status" value="1"/>
</dbReference>
<dbReference type="Pfam" id="PF00728">
    <property type="entry name" value="Glyco_hydro_20"/>
    <property type="match status" value="1"/>
</dbReference>
<dbReference type="Gene3D" id="3.20.20.80">
    <property type="entry name" value="Glycosidases"/>
    <property type="match status" value="1"/>
</dbReference>
<dbReference type="RefSeq" id="WP_089919618.1">
    <property type="nucleotide sequence ID" value="NZ_FOBB01000010.1"/>
</dbReference>
<protein>
    <recommendedName>
        <fullName evidence="3">beta-N-acetylhexosaminidase</fullName>
        <ecNumber evidence="3">3.2.1.52</ecNumber>
    </recommendedName>
</protein>
<dbReference type="GO" id="GO:0005975">
    <property type="term" value="P:carbohydrate metabolic process"/>
    <property type="evidence" value="ECO:0007669"/>
    <property type="project" value="InterPro"/>
</dbReference>
<feature type="active site" description="Proton donor" evidence="6">
    <location>
        <position position="345"/>
    </location>
</feature>
<gene>
    <name evidence="9" type="ORF">SAMN04488505_11050</name>
</gene>
<keyword evidence="7" id="KW-0732">Signal</keyword>
<dbReference type="Gene3D" id="3.30.379.10">
    <property type="entry name" value="Chitobiase/beta-hexosaminidase domain 2-like"/>
    <property type="match status" value="1"/>
</dbReference>
<sequence length="761" mass="84552">MTRLLSRLLLIAAITLQGAYVSAQTNASFPLIPYPASLEAGSGTFSITPRTTIQADAGFENAVAQLQRLMKQALGKPLAAAAKGQIVLRKDETITAAEGYRINVSASQVVLSAQTGAGMFRAVETLRQLLPLAVEKRTASAQRLQVPALTITDEPSYAWRGLHLDVSRHFFSIQYLEKLMDLMALYKMNKLHLHLTDDQGWHIEIKKYPALTEKGAWRTFDKNDSACIRQSKENPDMAIDASHIIKRDGKTLYGGFYTQEQIKGLVKYAAARYIDIIPEIDMPGHMMAAIHQFPNLSCEGGSKWGELFSTPICPCNEGTYEFAENVFSEIIALFPSEYIHLGADEVDRKTWAKSPACTALMEKEGLKNTAELQSYFVKRMERFFQSKARKLIGWDEILEGGISATANVMYWRSWVPDAPVIAARNGNHVIMSPGNPLYFDNQPDANSLSNIYKFKVVPEKLTAEQASFIIGAQANLWSEQVPSEHRADYLYFPRMLALAERVWSKNLDYAAFQQRLPAHFKRLETLKVHYRLPDLSGFTAQNVFVDQAVLDIKKPLPDLTLHYTTDGSLPQFSSPALNKPLIITKPLTIKLAAFSPGRTRGDIYTLQYKKEAYQAAVQTFASVKEGLQCAYYKKYYLNTGGMKTSEPDSQFVAKDLVVPASVNAPSFGLKYTGFIDVPETGVYSFYFLCDDGGVLTIGDKEVVNNDGQHAPIEKSGQVALQKGLHPFTLDFIEGGGGFSLGLKYSVGNSPVAEVPDSFFKH</sequence>
<evidence type="ECO:0000256" key="4">
    <source>
        <dbReference type="ARBA" id="ARBA00022801"/>
    </source>
</evidence>
<dbReference type="AlphaFoldDB" id="A0A1H8G779"/>
<dbReference type="EMBL" id="FOBB01000010">
    <property type="protein sequence ID" value="SEN39610.1"/>
    <property type="molecule type" value="Genomic_DNA"/>
</dbReference>
<evidence type="ECO:0000259" key="8">
    <source>
        <dbReference type="PROSITE" id="PS51820"/>
    </source>
</evidence>
<dbReference type="Gene3D" id="3.90.182.10">
    <property type="entry name" value="Toxin - Anthrax Protective Antigen,domain 1"/>
    <property type="match status" value="1"/>
</dbReference>
<evidence type="ECO:0000256" key="1">
    <source>
        <dbReference type="ARBA" id="ARBA00001231"/>
    </source>
</evidence>
<dbReference type="InterPro" id="IPR015882">
    <property type="entry name" value="HEX_bac_N"/>
</dbReference>
<name>A0A1H8G779_9BACT</name>
<dbReference type="PRINTS" id="PR00738">
    <property type="entry name" value="GLHYDRLASE20"/>
</dbReference>
<dbReference type="InterPro" id="IPR037524">
    <property type="entry name" value="PA14/GLEYA"/>
</dbReference>
<evidence type="ECO:0000313" key="9">
    <source>
        <dbReference type="EMBL" id="SEN39610.1"/>
    </source>
</evidence>
<dbReference type="InterPro" id="IPR011658">
    <property type="entry name" value="PA14_dom"/>
</dbReference>
<feature type="signal peptide" evidence="7">
    <location>
        <begin position="1"/>
        <end position="23"/>
    </location>
</feature>
<dbReference type="CDD" id="cd06563">
    <property type="entry name" value="GH20_chitobiase-like"/>
    <property type="match status" value="1"/>
</dbReference>
<dbReference type="GO" id="GO:0030203">
    <property type="term" value="P:glycosaminoglycan metabolic process"/>
    <property type="evidence" value="ECO:0007669"/>
    <property type="project" value="TreeGrafter"/>
</dbReference>
<dbReference type="InterPro" id="IPR017853">
    <property type="entry name" value="GH"/>
</dbReference>
<dbReference type="InterPro" id="IPR029018">
    <property type="entry name" value="Hex-like_dom2"/>
</dbReference>
<dbReference type="OrthoDB" id="726159at2"/>
<dbReference type="SMART" id="SM00758">
    <property type="entry name" value="PA14"/>
    <property type="match status" value="1"/>
</dbReference>
<dbReference type="SUPFAM" id="SSF55545">
    <property type="entry name" value="beta-N-acetylhexosaminidase-like domain"/>
    <property type="match status" value="1"/>
</dbReference>
<dbReference type="SUPFAM" id="SSF56988">
    <property type="entry name" value="Anthrax protective antigen"/>
    <property type="match status" value="1"/>
</dbReference>
<dbReference type="PANTHER" id="PTHR22600">
    <property type="entry name" value="BETA-HEXOSAMINIDASE"/>
    <property type="match status" value="1"/>
</dbReference>
<evidence type="ECO:0000256" key="2">
    <source>
        <dbReference type="ARBA" id="ARBA00006285"/>
    </source>
</evidence>
<keyword evidence="10" id="KW-1185">Reference proteome</keyword>
<keyword evidence="4" id="KW-0378">Hydrolase</keyword>
<feature type="domain" description="PA14" evidence="8">
    <location>
        <begin position="622"/>
        <end position="758"/>
    </location>
</feature>
<evidence type="ECO:0000313" key="10">
    <source>
        <dbReference type="Proteomes" id="UP000198984"/>
    </source>
</evidence>
<organism evidence="9 10">
    <name type="scientific">Chitinophaga rupis</name>
    <dbReference type="NCBI Taxonomy" id="573321"/>
    <lineage>
        <taxon>Bacteria</taxon>
        <taxon>Pseudomonadati</taxon>
        <taxon>Bacteroidota</taxon>
        <taxon>Chitinophagia</taxon>
        <taxon>Chitinophagales</taxon>
        <taxon>Chitinophagaceae</taxon>
        <taxon>Chitinophaga</taxon>
    </lineage>
</organism>
<dbReference type="Proteomes" id="UP000198984">
    <property type="component" value="Unassembled WGS sequence"/>
</dbReference>
<keyword evidence="5" id="KW-0326">Glycosidase</keyword>
<evidence type="ECO:0000256" key="3">
    <source>
        <dbReference type="ARBA" id="ARBA00012663"/>
    </source>
</evidence>
<accession>A0A1H8G779</accession>
<dbReference type="InterPro" id="IPR025705">
    <property type="entry name" value="Beta_hexosaminidase_sua/sub"/>
</dbReference>
<dbReference type="STRING" id="573321.SAMN04488505_11050"/>
<dbReference type="Pfam" id="PF13287">
    <property type="entry name" value="Fn3_assoc"/>
    <property type="match status" value="1"/>
</dbReference>
<evidence type="ECO:0000256" key="6">
    <source>
        <dbReference type="PIRSR" id="PIRSR625705-1"/>
    </source>
</evidence>
<dbReference type="EC" id="3.2.1.52" evidence="3"/>
<dbReference type="InterPro" id="IPR026876">
    <property type="entry name" value="Fn3_assoc_repeat"/>
</dbReference>
<feature type="chain" id="PRO_5011754909" description="beta-N-acetylhexosaminidase" evidence="7">
    <location>
        <begin position="24"/>
        <end position="761"/>
    </location>
</feature>
<dbReference type="PANTHER" id="PTHR22600:SF57">
    <property type="entry name" value="BETA-N-ACETYLHEXOSAMINIDASE"/>
    <property type="match status" value="1"/>
</dbReference>
<comment type="similarity">
    <text evidence="2">Belongs to the glycosyl hydrolase 20 family.</text>
</comment>
<dbReference type="GO" id="GO:0004563">
    <property type="term" value="F:beta-N-acetylhexosaminidase activity"/>
    <property type="evidence" value="ECO:0007669"/>
    <property type="project" value="UniProtKB-EC"/>
</dbReference>
<reference evidence="9 10" key="1">
    <citation type="submission" date="2016-10" db="EMBL/GenBank/DDBJ databases">
        <authorList>
            <person name="de Groot N.N."/>
        </authorList>
    </citation>
    <scope>NUCLEOTIDE SEQUENCE [LARGE SCALE GENOMIC DNA]</scope>
    <source>
        <strain evidence="9 10">DSM 21039</strain>
    </source>
</reference>
<proteinExistence type="inferred from homology"/>
<dbReference type="PROSITE" id="PS51820">
    <property type="entry name" value="PA14"/>
    <property type="match status" value="1"/>
</dbReference>
<dbReference type="SUPFAM" id="SSF51445">
    <property type="entry name" value="(Trans)glycosidases"/>
    <property type="match status" value="1"/>
</dbReference>